<dbReference type="AlphaFoldDB" id="A0AA40SQD9"/>
<evidence type="ECO:0000256" key="2">
    <source>
        <dbReference type="ARBA" id="ARBA00022448"/>
    </source>
</evidence>
<dbReference type="Proteomes" id="UP000549113">
    <property type="component" value="Unassembled WGS sequence"/>
</dbReference>
<dbReference type="InterPro" id="IPR017871">
    <property type="entry name" value="ABC_transporter-like_CS"/>
</dbReference>
<reference evidence="7 8" key="1">
    <citation type="submission" date="2020-08" db="EMBL/GenBank/DDBJ databases">
        <title>Sequencing the genomes of 1000 actinobacteria strains.</title>
        <authorList>
            <person name="Klenk H.-P."/>
        </authorList>
    </citation>
    <scope>NUCLEOTIDE SEQUENCE [LARGE SCALE GENOMIC DNA]</scope>
    <source>
        <strain evidence="7 8">DSM 19600</strain>
    </source>
</reference>
<name>A0AA40SQD9_9MICO</name>
<dbReference type="InterPro" id="IPR050095">
    <property type="entry name" value="ECF_ABC_transporter_ATP-bd"/>
</dbReference>
<feature type="domain" description="ABC transporter" evidence="6">
    <location>
        <begin position="345"/>
        <end position="577"/>
    </location>
</feature>
<dbReference type="PROSITE" id="PS00211">
    <property type="entry name" value="ABC_TRANSPORTER_1"/>
    <property type="match status" value="1"/>
</dbReference>
<dbReference type="RefSeq" id="WP_183499929.1">
    <property type="nucleotide sequence ID" value="NZ_BAABCO010000004.1"/>
</dbReference>
<dbReference type="PROSITE" id="PS50893">
    <property type="entry name" value="ABC_TRANSPORTER_2"/>
    <property type="match status" value="2"/>
</dbReference>
<evidence type="ECO:0000256" key="5">
    <source>
        <dbReference type="SAM" id="MobiDB-lite"/>
    </source>
</evidence>
<feature type="compositionally biased region" description="Pro residues" evidence="5">
    <location>
        <begin position="605"/>
        <end position="623"/>
    </location>
</feature>
<dbReference type="PANTHER" id="PTHR43553">
    <property type="entry name" value="HEAVY METAL TRANSPORTER"/>
    <property type="match status" value="1"/>
</dbReference>
<keyword evidence="8" id="KW-1185">Reference proteome</keyword>
<dbReference type="Gene3D" id="3.40.50.300">
    <property type="entry name" value="P-loop containing nucleotide triphosphate hydrolases"/>
    <property type="match status" value="2"/>
</dbReference>
<keyword evidence="3" id="KW-0547">Nucleotide-binding</keyword>
<keyword evidence="7" id="KW-0378">Hydrolase</keyword>
<dbReference type="Pfam" id="PF00005">
    <property type="entry name" value="ABC_tran"/>
    <property type="match status" value="2"/>
</dbReference>
<dbReference type="EC" id="3.6.3.-" evidence="7"/>
<keyword evidence="2" id="KW-0813">Transport</keyword>
<sequence>MTAAASGATAADAPDHALAGTAVLRAVDVAVRHEGTDAATPASATLEVLPGELVLLLGPSGSGKSTLALTTNGLIPQAVPATMTGTVHVGGLDAATTPVPQLSAHVGMVFQDPDAQLVTGTLFDEVAFGPENLKLPVDEVLSRTERALRQMGLWGRRSENPDRLSGGGKQRLAIACALALGSELLVLDEPTANLDPAGIEDVYSALADVVAAGRAVLLVEHNLDAVIAITDKVVVLDAEGRTYAAGSVDEVLRARAGELHEMGVWLPVSTIAALRLRDAGWVFDRLPLTPVELRDALDAAPAASHPVELRTIARSSHDSAEFLRTSRDSAQMGTPQAGPAALPAIEVHNLTLKRGRTEVLHDVSLRVDAGEFVAVVGANGAGKTSLIQAIAGVVDPPRGAIRVQGVDPARTDLRRLSRRIGFVFQNPEHQFIAHTVFDELAHGLRLQKLPEDEVRERALEVLRRFGLEGKAGVHPFLLSGGQKRRLSVGTALVAGAPILALDEPTFGQDRARADELLRLLQDLNAEGTTILVVTHDMQLVAEYASRTVVVSGGRITADAPTADIFADEALLRGAGLRLPPLVTALHGVTRHPSLATATRLADLPGGPPTTPPHHAPTAAPPHQAPTTAAPHQATPTPPLSRPAGPEATP</sequence>
<dbReference type="SUPFAM" id="SSF52540">
    <property type="entry name" value="P-loop containing nucleoside triphosphate hydrolases"/>
    <property type="match status" value="2"/>
</dbReference>
<organism evidence="7 8">
    <name type="scientific">Microbacterium invictum</name>
    <dbReference type="NCBI Taxonomy" id="515415"/>
    <lineage>
        <taxon>Bacteria</taxon>
        <taxon>Bacillati</taxon>
        <taxon>Actinomycetota</taxon>
        <taxon>Actinomycetes</taxon>
        <taxon>Micrococcales</taxon>
        <taxon>Microbacteriaceae</taxon>
        <taxon>Microbacterium</taxon>
    </lineage>
</organism>
<gene>
    <name evidence="7" type="ORF">BKA10_002190</name>
</gene>
<dbReference type="InterPro" id="IPR003439">
    <property type="entry name" value="ABC_transporter-like_ATP-bd"/>
</dbReference>
<feature type="region of interest" description="Disordered" evidence="5">
    <location>
        <begin position="599"/>
        <end position="649"/>
    </location>
</feature>
<evidence type="ECO:0000256" key="1">
    <source>
        <dbReference type="ARBA" id="ARBA00005417"/>
    </source>
</evidence>
<feature type="compositionally biased region" description="Low complexity" evidence="5">
    <location>
        <begin position="624"/>
        <end position="634"/>
    </location>
</feature>
<protein>
    <submittedName>
        <fullName evidence="7">Energy-coupling factor transport system ATP-binding protein</fullName>
        <ecNumber evidence="7">3.6.3.-</ecNumber>
    </submittedName>
</protein>
<dbReference type="PANTHER" id="PTHR43553:SF24">
    <property type="entry name" value="ENERGY-COUPLING FACTOR TRANSPORTER ATP-BINDING PROTEIN ECFA1"/>
    <property type="match status" value="1"/>
</dbReference>
<keyword evidence="4 7" id="KW-0067">ATP-binding</keyword>
<dbReference type="GO" id="GO:0043190">
    <property type="term" value="C:ATP-binding cassette (ABC) transporter complex"/>
    <property type="evidence" value="ECO:0007669"/>
    <property type="project" value="TreeGrafter"/>
</dbReference>
<evidence type="ECO:0000313" key="7">
    <source>
        <dbReference type="EMBL" id="MBB4140396.1"/>
    </source>
</evidence>
<comment type="similarity">
    <text evidence="1">Belongs to the ABC transporter superfamily.</text>
</comment>
<dbReference type="GO" id="GO:0005524">
    <property type="term" value="F:ATP binding"/>
    <property type="evidence" value="ECO:0007669"/>
    <property type="project" value="UniProtKB-KW"/>
</dbReference>
<dbReference type="GO" id="GO:0042626">
    <property type="term" value="F:ATPase-coupled transmembrane transporter activity"/>
    <property type="evidence" value="ECO:0007669"/>
    <property type="project" value="TreeGrafter"/>
</dbReference>
<evidence type="ECO:0000313" key="8">
    <source>
        <dbReference type="Proteomes" id="UP000549113"/>
    </source>
</evidence>
<dbReference type="GO" id="GO:0016887">
    <property type="term" value="F:ATP hydrolysis activity"/>
    <property type="evidence" value="ECO:0007669"/>
    <property type="project" value="InterPro"/>
</dbReference>
<evidence type="ECO:0000259" key="6">
    <source>
        <dbReference type="PROSITE" id="PS50893"/>
    </source>
</evidence>
<proteinExistence type="inferred from homology"/>
<dbReference type="EMBL" id="JACIFH010000001">
    <property type="protein sequence ID" value="MBB4140396.1"/>
    <property type="molecule type" value="Genomic_DNA"/>
</dbReference>
<accession>A0AA40SQD9</accession>
<dbReference type="SMART" id="SM00382">
    <property type="entry name" value="AAA"/>
    <property type="match status" value="2"/>
</dbReference>
<dbReference type="CDD" id="cd03225">
    <property type="entry name" value="ABC_cobalt_CbiO_domain1"/>
    <property type="match status" value="2"/>
</dbReference>
<evidence type="ECO:0000256" key="4">
    <source>
        <dbReference type="ARBA" id="ARBA00022840"/>
    </source>
</evidence>
<comment type="caution">
    <text evidence="7">The sequence shown here is derived from an EMBL/GenBank/DDBJ whole genome shotgun (WGS) entry which is preliminary data.</text>
</comment>
<feature type="domain" description="ABC transporter" evidence="6">
    <location>
        <begin position="24"/>
        <end position="264"/>
    </location>
</feature>
<dbReference type="InterPro" id="IPR003593">
    <property type="entry name" value="AAA+_ATPase"/>
</dbReference>
<dbReference type="InterPro" id="IPR027417">
    <property type="entry name" value="P-loop_NTPase"/>
</dbReference>
<evidence type="ECO:0000256" key="3">
    <source>
        <dbReference type="ARBA" id="ARBA00022741"/>
    </source>
</evidence>
<dbReference type="InterPro" id="IPR015856">
    <property type="entry name" value="ABC_transpr_CbiO/EcfA_su"/>
</dbReference>